<name>A0ABR2I9U1_9PEZI</name>
<comment type="similarity">
    <text evidence="1">Belongs to the universal ribosomal protein uL10 family.</text>
</comment>
<proteinExistence type="inferred from homology"/>
<evidence type="ECO:0000313" key="3">
    <source>
        <dbReference type="EMBL" id="KAK8859571.1"/>
    </source>
</evidence>
<dbReference type="InterPro" id="IPR047865">
    <property type="entry name" value="Ribosomal_uL10_bac_type"/>
</dbReference>
<dbReference type="SUPFAM" id="SSF160369">
    <property type="entry name" value="Ribosomal protein L10-like"/>
    <property type="match status" value="1"/>
</dbReference>
<gene>
    <name evidence="3" type="ORF">PGQ11_010305</name>
</gene>
<dbReference type="Proteomes" id="UP001390339">
    <property type="component" value="Unassembled WGS sequence"/>
</dbReference>
<keyword evidence="4" id="KW-1185">Reference proteome</keyword>
<reference evidence="3 4" key="1">
    <citation type="journal article" date="2024" name="IMA Fungus">
        <title>Apiospora arundinis, a panoply of carbohydrate-active enzymes and secondary metabolites.</title>
        <authorList>
            <person name="Sorensen T."/>
            <person name="Petersen C."/>
            <person name="Muurmann A.T."/>
            <person name="Christiansen J.V."/>
            <person name="Brundto M.L."/>
            <person name="Overgaard C.K."/>
            <person name="Boysen A.T."/>
            <person name="Wollenberg R.D."/>
            <person name="Larsen T.O."/>
            <person name="Sorensen J.L."/>
            <person name="Nielsen K.L."/>
            <person name="Sondergaard T.E."/>
        </authorList>
    </citation>
    <scope>NUCLEOTIDE SEQUENCE [LARGE SCALE GENOMIC DNA]</scope>
    <source>
        <strain evidence="3 4">AAU 773</strain>
    </source>
</reference>
<sequence length="346" mass="37623">MSARLNCSSARCVGRVIKSQTTNPLSRATVSLPQISISSTRQYAAPAKAAPLTLGKLELPENYISPHKPPTARRPETRKSQMIRAYTALLRSTPLMLFFQHNNLTAVEWAAVRRELKRALSEVPTPIVGPDGSVPVDITDSIHFQVLRTRMFDVAFKVVEFFDPEEAAKQSNAYTHDLSKSAYEAIQAADTTNPNTAYAQISPLLNGPVAALTFPTVSPAHLAAALKILSPSAPDFPAPTRRKNPGYYEQAAQTGLQKLFLIGGRVEGKAFDYQGVRWVGGIDGGLEGLRSQLVHMLQSAGLGLTTALEGHSKGLWLALESRRTQLDEEQNPKKKEEEGGEAPPSS</sequence>
<dbReference type="InterPro" id="IPR043141">
    <property type="entry name" value="Ribosomal_uL10-like_sf"/>
</dbReference>
<dbReference type="PANTHER" id="PTHR11560">
    <property type="entry name" value="39S RIBOSOMAL PROTEIN L10, MITOCHONDRIAL"/>
    <property type="match status" value="1"/>
</dbReference>
<dbReference type="EMBL" id="JAPCWZ010000006">
    <property type="protein sequence ID" value="KAK8859571.1"/>
    <property type="molecule type" value="Genomic_DNA"/>
</dbReference>
<protein>
    <recommendedName>
        <fullName evidence="5">Ribosomal protein YmL11, mitochondrial</fullName>
    </recommendedName>
</protein>
<feature type="region of interest" description="Disordered" evidence="2">
    <location>
        <begin position="323"/>
        <end position="346"/>
    </location>
</feature>
<accession>A0ABR2I9U1</accession>
<organism evidence="3 4">
    <name type="scientific">Apiospora arundinis</name>
    <dbReference type="NCBI Taxonomy" id="335852"/>
    <lineage>
        <taxon>Eukaryota</taxon>
        <taxon>Fungi</taxon>
        <taxon>Dikarya</taxon>
        <taxon>Ascomycota</taxon>
        <taxon>Pezizomycotina</taxon>
        <taxon>Sordariomycetes</taxon>
        <taxon>Xylariomycetidae</taxon>
        <taxon>Amphisphaeriales</taxon>
        <taxon>Apiosporaceae</taxon>
        <taxon>Apiospora</taxon>
    </lineage>
</organism>
<evidence type="ECO:0000256" key="2">
    <source>
        <dbReference type="SAM" id="MobiDB-lite"/>
    </source>
</evidence>
<comment type="caution">
    <text evidence="3">The sequence shown here is derived from an EMBL/GenBank/DDBJ whole genome shotgun (WGS) entry which is preliminary data.</text>
</comment>
<dbReference type="Gene3D" id="3.30.70.1730">
    <property type="match status" value="1"/>
</dbReference>
<feature type="compositionally biased region" description="Basic and acidic residues" evidence="2">
    <location>
        <begin position="323"/>
        <end position="337"/>
    </location>
</feature>
<evidence type="ECO:0000313" key="4">
    <source>
        <dbReference type="Proteomes" id="UP001390339"/>
    </source>
</evidence>
<evidence type="ECO:0000256" key="1">
    <source>
        <dbReference type="ARBA" id="ARBA00008889"/>
    </source>
</evidence>
<evidence type="ECO:0008006" key="5">
    <source>
        <dbReference type="Google" id="ProtNLM"/>
    </source>
</evidence>